<evidence type="ECO:0000256" key="1">
    <source>
        <dbReference type="SAM" id="MobiDB-lite"/>
    </source>
</evidence>
<dbReference type="Pfam" id="PF23899">
    <property type="entry name" value="SU10_portal"/>
    <property type="match status" value="1"/>
</dbReference>
<reference evidence="2 3" key="1">
    <citation type="journal article" date="2023" name="Harmful Algae">
        <title>Sequencing the genomes of LPP-1, the first isolated cyanophage, and its relative LPP-2 reveal different integration mechanisms in closely related phages.</title>
        <authorList>
            <person name="Shaalan H."/>
            <person name="Cattan-Tsaushu E."/>
            <person name="Li K."/>
            <person name="Avrani S."/>
        </authorList>
    </citation>
    <scope>NUCLEOTIDE SEQUENCE [LARGE SCALE GENOMIC DNA]</scope>
</reference>
<dbReference type="InterPro" id="IPR056909">
    <property type="entry name" value="SU10_portal"/>
</dbReference>
<dbReference type="EMBL" id="OP590147">
    <property type="protein sequence ID" value="UZV40000.1"/>
    <property type="molecule type" value="Genomic_DNA"/>
</dbReference>
<organism evidence="2 3">
    <name type="scientific">Leptolyngbya phage LPP-2, strain SPI</name>
    <dbReference type="NCBI Taxonomy" id="2996053"/>
    <lineage>
        <taxon>Viruses</taxon>
        <taxon>Duplodnaviria</taxon>
        <taxon>Heunggongvirae</taxon>
        <taxon>Uroviricota</taxon>
        <taxon>Caudoviricetes</taxon>
        <taxon>Saffermanviridae</taxon>
        <taxon>Wumptrevirus</taxon>
        <taxon>Wumptrevirus LPP2</taxon>
    </lineage>
</organism>
<accession>A0AAE9PXC5</accession>
<name>A0AAE9PXC5_9CAUD</name>
<keyword evidence="3" id="KW-1185">Reference proteome</keyword>
<gene>
    <name evidence="2" type="ORF">LPP2_g32</name>
</gene>
<protein>
    <submittedName>
        <fullName evidence="2">Portal protein</fullName>
    </submittedName>
</protein>
<evidence type="ECO:0000313" key="3">
    <source>
        <dbReference type="Proteomes" id="UP001222520"/>
    </source>
</evidence>
<evidence type="ECO:0000313" key="2">
    <source>
        <dbReference type="EMBL" id="UZV40000.1"/>
    </source>
</evidence>
<proteinExistence type="predicted"/>
<dbReference type="Proteomes" id="UP001222520">
    <property type="component" value="Segment"/>
</dbReference>
<feature type="region of interest" description="Disordered" evidence="1">
    <location>
        <begin position="613"/>
        <end position="651"/>
    </location>
</feature>
<sequence>MKLATTTTDKNRQTYDETHDVSSYVKKEYKRFRDARQVCEETWLEAWGMYLSTPEAQDYLRDQVLRSVGDVNADWRHKITTGKAFEAIETIHAYLMSATFPNKNWFDVVPAKPGQDNLLVSRLIKRYVQDKLTEGKFRAAYANFLRQLLITGNSVLALPWRVETAEVKKKVQVRTPLFEDEPTFEVVTEEREVKSSPDFEVLDMFDCFYDPNVTDPNRGAFIRKLTKTKADILNLLSEGYYYGVDPLDVVEHKCKDTPDTKQDMLSTFQGVTTTLWSPHQNVELLEYWGDIHLENKTYHDVVVTIMGNEVLRFEQNPYWCGRPFVIGTYIPTARQPYAMGALQPNLGMLHELNIITNQRLDNLELAIDQMYTLRSDGLLQPEDVYTEPGKVFLVSDHGDLQPLANQSSNFSITYQESSFLESTIDKNFGTGNYVGANAARSGERVTAAEVAAVREAGGNRLSGIHKHIEETSLLVLLEKVMHLVQQFTDQPGMVRVAGDEAGAYEYYELDVEDLQKEVRLVPIGSDHVIERKQYIEDRLTFIQAVAQVPEMGQLVDYKRILVDLLQHWGFEEPEAYLKQQDEQAPANPQEALLSQAKDVGGQAMSNMLQNQLQADGGTQMMSEMYSTPNADQMQQELMATTPNVSEQQLTQ</sequence>
<feature type="compositionally biased region" description="Polar residues" evidence="1">
    <location>
        <begin position="619"/>
        <end position="651"/>
    </location>
</feature>